<dbReference type="Pfam" id="PF00092">
    <property type="entry name" value="VWA"/>
    <property type="match status" value="1"/>
</dbReference>
<keyword evidence="5" id="KW-0406">Ion transport</keyword>
<evidence type="ECO:0000256" key="2">
    <source>
        <dbReference type="ARBA" id="ARBA00022448"/>
    </source>
</evidence>
<name>A0AAU9Y1M5_9CNID</name>
<dbReference type="AlphaFoldDB" id="A0AAU9Y1M5"/>
<feature type="transmembrane region" description="Helical" evidence="9">
    <location>
        <begin position="102"/>
        <end position="128"/>
    </location>
</feature>
<dbReference type="Gene3D" id="2.60.120.920">
    <property type="match status" value="1"/>
</dbReference>
<dbReference type="PANTHER" id="PTHR10117">
    <property type="entry name" value="TRANSIENT RECEPTOR POTENTIAL CHANNEL"/>
    <property type="match status" value="1"/>
</dbReference>
<evidence type="ECO:0000256" key="7">
    <source>
        <dbReference type="ARBA" id="ARBA00023303"/>
    </source>
</evidence>
<proteinExistence type="predicted"/>
<dbReference type="InterPro" id="IPR003877">
    <property type="entry name" value="SPRY_dom"/>
</dbReference>
<dbReference type="SUPFAM" id="SSF53300">
    <property type="entry name" value="vWA-like"/>
    <property type="match status" value="1"/>
</dbReference>
<gene>
    <name evidence="11" type="ORF">PMEA_00034273</name>
</gene>
<feature type="transmembrane region" description="Helical" evidence="9">
    <location>
        <begin position="613"/>
        <end position="637"/>
    </location>
</feature>
<dbReference type="PROSITE" id="PS50234">
    <property type="entry name" value="VWFA"/>
    <property type="match status" value="1"/>
</dbReference>
<keyword evidence="6 9" id="KW-0472">Membrane</keyword>
<feature type="transmembrane region" description="Helical" evidence="9">
    <location>
        <begin position="360"/>
        <end position="380"/>
    </location>
</feature>
<evidence type="ECO:0000256" key="6">
    <source>
        <dbReference type="ARBA" id="ARBA00023136"/>
    </source>
</evidence>
<keyword evidence="2" id="KW-0813">Transport</keyword>
<evidence type="ECO:0000256" key="1">
    <source>
        <dbReference type="ARBA" id="ARBA00004141"/>
    </source>
</evidence>
<keyword evidence="8" id="KW-0175">Coiled coil</keyword>
<dbReference type="GO" id="GO:0005886">
    <property type="term" value="C:plasma membrane"/>
    <property type="evidence" value="ECO:0007669"/>
    <property type="project" value="TreeGrafter"/>
</dbReference>
<comment type="caution">
    <text evidence="11">The sequence shown here is derived from an EMBL/GenBank/DDBJ whole genome shotgun (WGS) entry which is preliminary data.</text>
</comment>
<dbReference type="InterPro" id="IPR043136">
    <property type="entry name" value="B30.2/SPRY_sf"/>
</dbReference>
<dbReference type="Pfam" id="PF00622">
    <property type="entry name" value="SPRY"/>
    <property type="match status" value="1"/>
</dbReference>
<feature type="transmembrane region" description="Helical" evidence="9">
    <location>
        <begin position="458"/>
        <end position="478"/>
    </location>
</feature>
<feature type="non-terminal residue" evidence="11">
    <location>
        <position position="1"/>
    </location>
</feature>
<organism evidence="11 12">
    <name type="scientific">Pocillopora meandrina</name>
    <dbReference type="NCBI Taxonomy" id="46732"/>
    <lineage>
        <taxon>Eukaryota</taxon>
        <taxon>Metazoa</taxon>
        <taxon>Cnidaria</taxon>
        <taxon>Anthozoa</taxon>
        <taxon>Hexacorallia</taxon>
        <taxon>Scleractinia</taxon>
        <taxon>Astrocoeniina</taxon>
        <taxon>Pocilloporidae</taxon>
        <taxon>Pocillopora</taxon>
    </lineage>
</organism>
<dbReference type="EMBL" id="CALNXJ010000085">
    <property type="protein sequence ID" value="CAH3162446.1"/>
    <property type="molecule type" value="Genomic_DNA"/>
</dbReference>
<comment type="subcellular location">
    <subcellularLocation>
        <location evidence="1">Membrane</location>
        <topology evidence="1">Multi-pass membrane protein</topology>
    </subcellularLocation>
</comment>
<accession>A0AAU9Y1M5</accession>
<evidence type="ECO:0000256" key="9">
    <source>
        <dbReference type="SAM" id="Phobius"/>
    </source>
</evidence>
<dbReference type="GO" id="GO:0070679">
    <property type="term" value="F:inositol 1,4,5 trisphosphate binding"/>
    <property type="evidence" value="ECO:0007669"/>
    <property type="project" value="TreeGrafter"/>
</dbReference>
<dbReference type="InterPro" id="IPR002153">
    <property type="entry name" value="TRPC_channel"/>
</dbReference>
<feature type="transmembrane region" description="Helical" evidence="9">
    <location>
        <begin position="527"/>
        <end position="553"/>
    </location>
</feature>
<dbReference type="PANTHER" id="PTHR10117:SF54">
    <property type="entry name" value="TRANSIENT RECEPTOR POTENTIAL-GAMMA PROTEIN"/>
    <property type="match status" value="1"/>
</dbReference>
<dbReference type="InterPro" id="IPR005821">
    <property type="entry name" value="Ion_trans_dom"/>
</dbReference>
<evidence type="ECO:0000313" key="11">
    <source>
        <dbReference type="EMBL" id="CAH3162446.1"/>
    </source>
</evidence>
<dbReference type="Proteomes" id="UP001159428">
    <property type="component" value="Unassembled WGS sequence"/>
</dbReference>
<dbReference type="InterPro" id="IPR002035">
    <property type="entry name" value="VWF_A"/>
</dbReference>
<dbReference type="Pfam" id="PF00520">
    <property type="entry name" value="Ion_trans"/>
    <property type="match status" value="1"/>
</dbReference>
<reference evidence="11 12" key="1">
    <citation type="submission" date="2022-05" db="EMBL/GenBank/DDBJ databases">
        <authorList>
            <consortium name="Genoscope - CEA"/>
            <person name="William W."/>
        </authorList>
    </citation>
    <scope>NUCLEOTIDE SEQUENCE [LARGE SCALE GENOMIC DNA]</scope>
</reference>
<evidence type="ECO:0000256" key="4">
    <source>
        <dbReference type="ARBA" id="ARBA00022989"/>
    </source>
</evidence>
<dbReference type="Gene3D" id="3.40.50.410">
    <property type="entry name" value="von Willebrand factor, type A domain"/>
    <property type="match status" value="1"/>
</dbReference>
<feature type="domain" description="VWFA" evidence="10">
    <location>
        <begin position="139"/>
        <end position="318"/>
    </location>
</feature>
<evidence type="ECO:0000256" key="5">
    <source>
        <dbReference type="ARBA" id="ARBA00023065"/>
    </source>
</evidence>
<sequence length="1031" mass="118586">QVNKALRDLADGANPEKDDIEHLEKSMCEFTAALIDPLKADADTRNTFQSCFDDVVDKAIDTKQKKFISHPVVYNLLNSRWYQSYFHVRKESWRTPQRWRYFFLNLWTVFDIVFFPFLFVIFFVVHLIKQALRRKRETEICFVLTLGKDSSKEEFDLIKRTINYIVREYGCHFAKYCVVLHEDHKMIGNINFKERCSTEAELRARIDALQLPSSTSSLCEDLMATRSAFTNQTHRKEARKAVVLFLNDSLRMVNANIERLPPLKEIKDMQVNIFPVGIGEYAKLSELNKMATKDGTARHFGEYESHETLGTAVIQGNMGSVTGFIIDMFYFLTGIEGKNIYEKYKDYFTTPYFVFFRDTLSYLILLVLHFAICLSPSAIAFSRLEWAISVFFLGRVLMEVDQFISTEKAGMKERMLWRRKRDGSSYQVCSHEGQQETNEAEEDNILLKNLSNYFSDRWNVLDFIILVFYLITFILRIITWRNSTDVSENSLLAVSEYFYGFIAMFLTLRAFGQVIERVRGMGAIQIALFFVIWDVMAIFWQFLAMILAFSLAMTKIYVAEKAYTLGKDSAKDLACSDSGLICWWNMATHLGWSLLGLADLDRLNSVDDSSVSLIHVLYSFFLIMAVILLVNMMIALLSNTYQQVQDNSLQEWSFKRAITVRTYSTYHPIPVPFNLLSVPLIVLWHLCWRDTPASLKGGRRVALNKVVKKLERMYFEKYGYEFPLTEGKKIDHLVQENEGGRKLANQIVRQVFRPRGNKEEKLASGHRAWYDSPGIAVDGCLLTYVGPDVCDICKSGNRKNIHSAKFKSPFAPETPRFEVLIQETGERRIVALGAVHESYDCHKMPGWYSGTVGYHIDDGKIFETGFHELGREVEGAMAYRGDLIACEVVFSRVPEGKVSVLFSLNGREVARSSVEYTEGNKLFPFVSLGFEGITVLTKVCSKEGGGSGEGNGLEIESINGLMCHRDRDRFSRVTNEDIQEEIGDLRRDFQNQLTEQRRMLSEMRNLVLRLKEVKDKDEQEEDTKKLAVDLS</sequence>
<dbReference type="GO" id="GO:0051480">
    <property type="term" value="P:regulation of cytosolic calcium ion concentration"/>
    <property type="evidence" value="ECO:0007669"/>
    <property type="project" value="TreeGrafter"/>
</dbReference>
<evidence type="ECO:0000256" key="3">
    <source>
        <dbReference type="ARBA" id="ARBA00022692"/>
    </source>
</evidence>
<protein>
    <recommendedName>
        <fullName evidence="10">VWFA domain-containing protein</fullName>
    </recommendedName>
</protein>
<dbReference type="PRINTS" id="PR01097">
    <property type="entry name" value="TRNSRECEPTRP"/>
</dbReference>
<keyword evidence="3 9" id="KW-0812">Transmembrane</keyword>
<evidence type="ECO:0000259" key="10">
    <source>
        <dbReference type="PROSITE" id="PS50234"/>
    </source>
</evidence>
<feature type="transmembrane region" description="Helical" evidence="9">
    <location>
        <begin position="498"/>
        <end position="515"/>
    </location>
</feature>
<dbReference type="GO" id="GO:0015279">
    <property type="term" value="F:store-operated calcium channel activity"/>
    <property type="evidence" value="ECO:0007669"/>
    <property type="project" value="TreeGrafter"/>
</dbReference>
<keyword evidence="12" id="KW-1185">Reference proteome</keyword>
<keyword evidence="7" id="KW-0407">Ion channel</keyword>
<dbReference type="InterPro" id="IPR036465">
    <property type="entry name" value="vWFA_dom_sf"/>
</dbReference>
<evidence type="ECO:0000313" key="12">
    <source>
        <dbReference type="Proteomes" id="UP001159428"/>
    </source>
</evidence>
<dbReference type="GO" id="GO:0034703">
    <property type="term" value="C:cation channel complex"/>
    <property type="evidence" value="ECO:0007669"/>
    <property type="project" value="TreeGrafter"/>
</dbReference>
<keyword evidence="4 9" id="KW-1133">Transmembrane helix</keyword>
<feature type="coiled-coil region" evidence="8">
    <location>
        <begin position="975"/>
        <end position="1020"/>
    </location>
</feature>
<evidence type="ECO:0000256" key="8">
    <source>
        <dbReference type="SAM" id="Coils"/>
    </source>
</evidence>